<feature type="region of interest" description="Disordered" evidence="2">
    <location>
        <begin position="100"/>
        <end position="179"/>
    </location>
</feature>
<dbReference type="InterPro" id="IPR032466">
    <property type="entry name" value="Metal_Hydrolase"/>
</dbReference>
<dbReference type="InterPro" id="IPR006680">
    <property type="entry name" value="Amidohydro-rel"/>
</dbReference>
<dbReference type="SUPFAM" id="SSF51556">
    <property type="entry name" value="Metallo-dependent hydrolases"/>
    <property type="match status" value="1"/>
</dbReference>
<dbReference type="InterPro" id="IPR032465">
    <property type="entry name" value="ACMSD"/>
</dbReference>
<dbReference type="PANTHER" id="PTHR21240:SF28">
    <property type="entry name" value="ISO-OROTATE DECARBOXYLASE (EUROFUNG)"/>
    <property type="match status" value="1"/>
</dbReference>
<feature type="domain" description="Amidohydrolase-related" evidence="3">
    <location>
        <begin position="18"/>
        <end position="126"/>
    </location>
</feature>
<sequence>MPRNVPGSRTGRRRHPGRTKEHHTAALVAAEPDRFGFFATAPMPHVEESVAEVIRALDDLNVDGVVLLANNSGTYLGQDGQDDLWAALDARSAVVFIHPAQRPGSSEPTGVRARRRGPHRHAGRRQVDQHRDMTATGDPNRRQTRRQTRRHTALRHRRAIRSRSGDVVGRSSKSVASGA</sequence>
<feature type="compositionally biased region" description="Basic residues" evidence="2">
    <location>
        <begin position="112"/>
        <end position="124"/>
    </location>
</feature>
<evidence type="ECO:0000313" key="4">
    <source>
        <dbReference type="EMBL" id="UVI51718.1"/>
    </source>
</evidence>
<evidence type="ECO:0000259" key="3">
    <source>
        <dbReference type="Pfam" id="PF04909"/>
    </source>
</evidence>
<protein>
    <submittedName>
        <fullName evidence="4">Amidohydrolase family protein</fullName>
    </submittedName>
</protein>
<feature type="compositionally biased region" description="Low complexity" evidence="2">
    <location>
        <begin position="165"/>
        <end position="179"/>
    </location>
</feature>
<accession>A0ABY5T6C1</accession>
<evidence type="ECO:0000256" key="2">
    <source>
        <dbReference type="SAM" id="MobiDB-lite"/>
    </source>
</evidence>
<dbReference type="Gene3D" id="3.20.20.140">
    <property type="entry name" value="Metal-dependent hydrolases"/>
    <property type="match status" value="1"/>
</dbReference>
<evidence type="ECO:0000256" key="1">
    <source>
        <dbReference type="ARBA" id="ARBA00023239"/>
    </source>
</evidence>
<dbReference type="EMBL" id="CP092365">
    <property type="protein sequence ID" value="UVI51718.1"/>
    <property type="molecule type" value="Genomic_DNA"/>
</dbReference>
<gene>
    <name evidence="4" type="ORF">MIU77_18915</name>
</gene>
<organism evidence="4 5">
    <name type="scientific">Mycolicibacillus parakoreensis</name>
    <dbReference type="NCBI Taxonomy" id="1069221"/>
    <lineage>
        <taxon>Bacteria</taxon>
        <taxon>Bacillati</taxon>
        <taxon>Actinomycetota</taxon>
        <taxon>Actinomycetes</taxon>
        <taxon>Mycobacteriales</taxon>
        <taxon>Mycobacteriaceae</taxon>
        <taxon>Mycolicibacillus</taxon>
    </lineage>
</organism>
<proteinExistence type="predicted"/>
<name>A0ABY5T6C1_9MYCO</name>
<keyword evidence="5" id="KW-1185">Reference proteome</keyword>
<reference evidence="4" key="1">
    <citation type="submission" date="2022-08" db="EMBL/GenBank/DDBJ databases">
        <title>Complete genome sequence of 14 non-tuberculosis mycobacteria type-strains.</title>
        <authorList>
            <person name="Igarashi Y."/>
            <person name="Osugi A."/>
            <person name="Mitarai S."/>
        </authorList>
    </citation>
    <scope>NUCLEOTIDE SEQUENCE</scope>
    <source>
        <strain evidence="4">DSM 45575</strain>
    </source>
</reference>
<dbReference type="Pfam" id="PF04909">
    <property type="entry name" value="Amidohydro_2"/>
    <property type="match status" value="1"/>
</dbReference>
<dbReference type="PANTHER" id="PTHR21240">
    <property type="entry name" value="2-AMINO-3-CARBOXYLMUCONATE-6-SEMIALDEHYDE DECARBOXYLASE"/>
    <property type="match status" value="1"/>
</dbReference>
<keyword evidence="1" id="KW-0456">Lyase</keyword>
<evidence type="ECO:0000313" key="5">
    <source>
        <dbReference type="Proteomes" id="UP001055200"/>
    </source>
</evidence>
<feature type="region of interest" description="Disordered" evidence="2">
    <location>
        <begin position="1"/>
        <end position="22"/>
    </location>
</feature>
<dbReference type="Proteomes" id="UP001055200">
    <property type="component" value="Chromosome"/>
</dbReference>
<feature type="compositionally biased region" description="Basic residues" evidence="2">
    <location>
        <begin position="142"/>
        <end position="161"/>
    </location>
</feature>